<keyword evidence="3" id="KW-1133">Transmembrane helix</keyword>
<dbReference type="Gene3D" id="3.40.140.10">
    <property type="entry name" value="Cytidine Deaminase, domain 2"/>
    <property type="match status" value="1"/>
</dbReference>
<dbReference type="PANTHER" id="PTHR11079">
    <property type="entry name" value="CYTOSINE DEAMINASE FAMILY MEMBER"/>
    <property type="match status" value="1"/>
</dbReference>
<feature type="region of interest" description="Disordered" evidence="2">
    <location>
        <begin position="324"/>
        <end position="370"/>
    </location>
</feature>
<feature type="compositionally biased region" description="Low complexity" evidence="2">
    <location>
        <begin position="682"/>
        <end position="691"/>
    </location>
</feature>
<dbReference type="InterPro" id="IPR002125">
    <property type="entry name" value="CMP_dCMP_dom"/>
</dbReference>
<organism evidence="5 6">
    <name type="scientific">Colletotrichum lupini</name>
    <dbReference type="NCBI Taxonomy" id="145971"/>
    <lineage>
        <taxon>Eukaryota</taxon>
        <taxon>Fungi</taxon>
        <taxon>Dikarya</taxon>
        <taxon>Ascomycota</taxon>
        <taxon>Pezizomycotina</taxon>
        <taxon>Sordariomycetes</taxon>
        <taxon>Hypocreomycetidae</taxon>
        <taxon>Glomerellales</taxon>
        <taxon>Glomerellaceae</taxon>
        <taxon>Colletotrichum</taxon>
        <taxon>Colletotrichum acutatum species complex</taxon>
    </lineage>
</organism>
<evidence type="ECO:0000256" key="2">
    <source>
        <dbReference type="SAM" id="MobiDB-lite"/>
    </source>
</evidence>
<keyword evidence="6" id="KW-1185">Reference proteome</keyword>
<dbReference type="KEGG" id="clup:CLUP02_14842"/>
<proteinExistence type="predicted"/>
<dbReference type="GeneID" id="73348778"/>
<feature type="compositionally biased region" description="Low complexity" evidence="2">
    <location>
        <begin position="1237"/>
        <end position="1256"/>
    </location>
</feature>
<dbReference type="GO" id="GO:0005737">
    <property type="term" value="C:cytoplasm"/>
    <property type="evidence" value="ECO:0007669"/>
    <property type="project" value="TreeGrafter"/>
</dbReference>
<accession>A0A9Q8T5J6</accession>
<evidence type="ECO:0000256" key="1">
    <source>
        <dbReference type="ARBA" id="ARBA00022801"/>
    </source>
</evidence>
<dbReference type="EMBL" id="CP019480">
    <property type="protein sequence ID" value="UQC89313.1"/>
    <property type="molecule type" value="Genomic_DNA"/>
</dbReference>
<feature type="compositionally biased region" description="Polar residues" evidence="2">
    <location>
        <begin position="576"/>
        <end position="599"/>
    </location>
</feature>
<evidence type="ECO:0000313" key="6">
    <source>
        <dbReference type="Proteomes" id="UP000830671"/>
    </source>
</evidence>
<feature type="transmembrane region" description="Helical" evidence="3">
    <location>
        <begin position="796"/>
        <end position="818"/>
    </location>
</feature>
<dbReference type="SUPFAM" id="SSF53927">
    <property type="entry name" value="Cytidine deaminase-like"/>
    <property type="match status" value="1"/>
</dbReference>
<dbReference type="GO" id="GO:0052717">
    <property type="term" value="F:tRNA-specific adenosine-34 deaminase activity"/>
    <property type="evidence" value="ECO:0007669"/>
    <property type="project" value="TreeGrafter"/>
</dbReference>
<dbReference type="CDD" id="cd01285">
    <property type="entry name" value="nucleoside_deaminase"/>
    <property type="match status" value="1"/>
</dbReference>
<evidence type="ECO:0000313" key="5">
    <source>
        <dbReference type="EMBL" id="UQC89313.1"/>
    </source>
</evidence>
<feature type="compositionally biased region" description="Polar residues" evidence="2">
    <location>
        <begin position="1257"/>
        <end position="1277"/>
    </location>
</feature>
<feature type="region of interest" description="Disordered" evidence="2">
    <location>
        <begin position="1615"/>
        <end position="1675"/>
    </location>
</feature>
<feature type="compositionally biased region" description="Low complexity" evidence="2">
    <location>
        <begin position="1318"/>
        <end position="1327"/>
    </location>
</feature>
<gene>
    <name evidence="5" type="ORF">CLUP02_14842</name>
</gene>
<name>A0A9Q8T5J6_9PEZI</name>
<evidence type="ECO:0000256" key="3">
    <source>
        <dbReference type="SAM" id="Phobius"/>
    </source>
</evidence>
<feature type="compositionally biased region" description="Basic residues" evidence="2">
    <location>
        <begin position="389"/>
        <end position="399"/>
    </location>
</feature>
<feature type="compositionally biased region" description="Polar residues" evidence="2">
    <location>
        <begin position="324"/>
        <end position="338"/>
    </location>
</feature>
<dbReference type="InterPro" id="IPR016193">
    <property type="entry name" value="Cytidine_deaminase-like"/>
</dbReference>
<feature type="compositionally biased region" description="Low complexity" evidence="2">
    <location>
        <begin position="400"/>
        <end position="412"/>
    </location>
</feature>
<dbReference type="PROSITE" id="PS51747">
    <property type="entry name" value="CYT_DCMP_DEAMINASES_2"/>
    <property type="match status" value="1"/>
</dbReference>
<dbReference type="Pfam" id="PF00383">
    <property type="entry name" value="dCMP_cyt_deam_1"/>
    <property type="match status" value="1"/>
</dbReference>
<feature type="region of interest" description="Disordered" evidence="2">
    <location>
        <begin position="1553"/>
        <end position="1595"/>
    </location>
</feature>
<feature type="compositionally biased region" description="Polar residues" evidence="2">
    <location>
        <begin position="430"/>
        <end position="442"/>
    </location>
</feature>
<feature type="region of interest" description="Disordered" evidence="2">
    <location>
        <begin position="1190"/>
        <end position="1222"/>
    </location>
</feature>
<sequence length="1675" mass="180229">MCMGYLQVRRCLWQELVRAGGRHWLWVESPGPHTVRTKLNRFHLADELNQNHRLRLAGVPMDSQLRPQHYSKAGELPLIRLLSRNFSLQQHPISQLRRNPISSPGLHQIHIGNRLERELSIKFLGGKIWGFRHFAITIIPGSLIKLSADLGNNPVLVTAGIRFPVTISSTFRRIPSVANTINAMSGVIRNQSTAAFQGFSISQPFLGASLQFYPEMGTQELDDLVNAYLPGSASIQEKRATVSMDFFAFSQLTGETFKYYPVASDSSSSAISSAGSSPMQNSSSSSNFVSPVISDWSWSQSTPGSASASTPASLSQESVYSKSSKRAASSVTKPQANDFSHLPGMKIMTKDGRDVTNSASRGCKTKEQRDHAHLMRIIKACDACKKKKVRCDPSHKKRTTTQAQGAAAAPARSAKKAKTSKRDSPVATERSPQPSTSFSTPALFTEPSLADLDMLDMADSWESFVQFDDEPANVAPFEYDFFFDPAGHLTPESSQSPITPSMVFSQSRNGSDGLQDVVVSKPFTDELDVRPPALPYLDSSPRISNYVDFNLYSPEPSFLDDDVALLSDIGTTITTKAQSTVSQRRSSPQSGESSVQQQVHLGRSPTAPDDYLADDIGVPVNRTALGGTSVAVCRHRHRPSSVAVHAGVPGALMTVSESQLSLSDVNATSRSVRSQRPADPALQPSSPQLLPLPHATSRAAVNSSGVHVTAFGGVLPGVVGRLPTSSVIAPSRSSTAVEEASYYAHITRTINGANGRGAIISGMSSSVSPDAQLQLATPESSESRHNTTHSVTRSSAGAFVLGGVRILTGAVAGGSLTCKRRSLVDWLSKSQCLVYVALFATVLGLVAQVLMVQAFAGRFIQLAIGLAIYKVYHFYSSLYDSRPEQSHLGTATSKPQGLSDGARLLSRVSTRLRRTCRQNQSAQTPVNGARIKVLGLAQVVVVFLLLSIGSVAISSGKVVFCCTGWNQYAGHGAVAVYGHDHSKAVEGLAKDLGLQIRPSSQHELEYPEKDTFKWSVPPFDSGVTLSHPCLSLCHLLEVLFRAILKQQAPSIACGFSSGALQGFGPHFVSIGQVLKDSLALDFCNRVRQGNIQNPSDTRKEEQRQRKLSPGILQIQGQLTTFYIGLYRNTLYFASAKNLSVSCLLDETTVVQANIPHSHFFGKATIVYISEVVKVERHATSWFLPKKFTMNAPASSDAPPGGPGPESGPRTGTQDKDRGKRASTSKFLQNIFCRLKTSFTPNSKSPSSSSPTLAPSSQLPATNTAQAQPSQAGQTSVQEDAEMAGVLTRHSQSTEPALPLYPSSKAPVPASGDDKENQPSAPVVSVPAPALSRMSLESFGRPRSSASIPQTTLTPLSERPMHQMLMDQALDMARLALRTNETPVGCVLVHNGSVIARGMNATNVTRNGTRHAEFMALSALLSYRPNNSEEAVEAQLRQQASERSKVDVPDDESDLFPDDDEYVRKGHLYPYGQKLHLDPRVDRSIVRECTLYVTVEPCVMCAGLLRQLGIKKVYFGAVNDKFGGTGGVFSIHKNSTDTRQDPNPVTVLRPIQINASNAPRPASSASGKSSLNSNRPASRGGDGGNVEPGFEAEGGWGRDEAVGLLRRFYVQENGRAPVPRKKEGRAARLAAMEQAGGEGGTPMPSEAFDVADGDDQGAAGNGASTVSNGSKERDEA</sequence>
<keyword evidence="1" id="KW-0378">Hydrolase</keyword>
<feature type="region of interest" description="Disordered" evidence="2">
    <location>
        <begin position="576"/>
        <end position="610"/>
    </location>
</feature>
<keyword evidence="3" id="KW-0812">Transmembrane</keyword>
<dbReference type="RefSeq" id="XP_049150914.1">
    <property type="nucleotide sequence ID" value="XM_049293768.1"/>
</dbReference>
<dbReference type="PANTHER" id="PTHR11079:SF149">
    <property type="entry name" value="TRNA-SPECIFIC ADENOSINE DEAMINASE 2"/>
    <property type="match status" value="1"/>
</dbReference>
<dbReference type="GO" id="GO:0002100">
    <property type="term" value="P:tRNA wobble adenosine to inosine editing"/>
    <property type="evidence" value="ECO:0007669"/>
    <property type="project" value="TreeGrafter"/>
</dbReference>
<keyword evidence="3" id="KW-0472">Membrane</keyword>
<feature type="region of interest" description="Disordered" evidence="2">
    <location>
        <begin position="1237"/>
        <end position="1327"/>
    </location>
</feature>
<feature type="transmembrane region" description="Helical" evidence="3">
    <location>
        <begin position="830"/>
        <end position="849"/>
    </location>
</feature>
<feature type="domain" description="CMP/dCMP-type deaminase" evidence="4">
    <location>
        <begin position="1359"/>
        <end position="1528"/>
    </location>
</feature>
<feature type="compositionally biased region" description="Low complexity" evidence="2">
    <location>
        <begin position="1553"/>
        <end position="1573"/>
    </location>
</feature>
<protein>
    <submittedName>
        <fullName evidence="5">tRNA-specific adenosine deaminase subunit TAD2</fullName>
    </submittedName>
</protein>
<evidence type="ECO:0000259" key="4">
    <source>
        <dbReference type="PROSITE" id="PS51747"/>
    </source>
</evidence>
<feature type="region of interest" description="Disordered" evidence="2">
    <location>
        <begin position="389"/>
        <end position="443"/>
    </location>
</feature>
<feature type="region of interest" description="Disordered" evidence="2">
    <location>
        <begin position="666"/>
        <end position="691"/>
    </location>
</feature>
<reference evidence="5" key="1">
    <citation type="journal article" date="2021" name="Mol. Plant Microbe Interact.">
        <title>Complete Genome Sequence of the Plant-Pathogenic Fungus Colletotrichum lupini.</title>
        <authorList>
            <person name="Baroncelli R."/>
            <person name="Pensec F."/>
            <person name="Da Lio D."/>
            <person name="Boufleur T."/>
            <person name="Vicente I."/>
            <person name="Sarrocco S."/>
            <person name="Picot A."/>
            <person name="Baraldi E."/>
            <person name="Sukno S."/>
            <person name="Thon M."/>
            <person name="Le Floch G."/>
        </authorList>
    </citation>
    <scope>NUCLEOTIDE SEQUENCE</scope>
    <source>
        <strain evidence="5">IMI 504893</strain>
    </source>
</reference>
<dbReference type="GO" id="GO:0005634">
    <property type="term" value="C:nucleus"/>
    <property type="evidence" value="ECO:0007669"/>
    <property type="project" value="TreeGrafter"/>
</dbReference>
<dbReference type="Proteomes" id="UP000830671">
    <property type="component" value="Chromosome 8"/>
</dbReference>
<feature type="transmembrane region" description="Helical" evidence="3">
    <location>
        <begin position="855"/>
        <end position="872"/>
    </location>
</feature>
<feature type="transmembrane region" description="Helical" evidence="3">
    <location>
        <begin position="933"/>
        <end position="953"/>
    </location>
</feature>